<feature type="domain" description="Helicase ATP-binding" evidence="13">
    <location>
        <begin position="1087"/>
        <end position="1281"/>
    </location>
</feature>
<dbReference type="CDD" id="cd18787">
    <property type="entry name" value="SF2_C_DEAD"/>
    <property type="match status" value="1"/>
</dbReference>
<dbReference type="Pfam" id="PF13959">
    <property type="entry name" value="CTE_SPB4"/>
    <property type="match status" value="1"/>
</dbReference>
<dbReference type="PANTHER" id="PTHR24031">
    <property type="entry name" value="RNA HELICASE"/>
    <property type="match status" value="1"/>
</dbReference>
<feature type="domain" description="PWI" evidence="12">
    <location>
        <begin position="591"/>
        <end position="693"/>
    </location>
</feature>
<dbReference type="GO" id="GO:0003723">
    <property type="term" value="F:RNA binding"/>
    <property type="evidence" value="ECO:0007669"/>
    <property type="project" value="UniProtKB-UniRule"/>
</dbReference>
<dbReference type="InterPro" id="IPR014014">
    <property type="entry name" value="RNA_helicase_DEAD_Q_motif"/>
</dbReference>
<keyword evidence="6 9" id="KW-0694">RNA-binding</keyword>
<evidence type="ECO:0000256" key="11">
    <source>
        <dbReference type="SAM" id="Phobius"/>
    </source>
</evidence>
<dbReference type="EMBL" id="JABAHT010000062">
    <property type="protein sequence ID" value="KAF4666988.1"/>
    <property type="molecule type" value="Genomic_DNA"/>
</dbReference>
<evidence type="ECO:0000256" key="4">
    <source>
        <dbReference type="ARBA" id="ARBA00022806"/>
    </source>
</evidence>
<evidence type="ECO:0000256" key="2">
    <source>
        <dbReference type="ARBA" id="ARBA00022741"/>
    </source>
</evidence>
<feature type="region of interest" description="Disordered" evidence="10">
    <location>
        <begin position="1656"/>
        <end position="1734"/>
    </location>
</feature>
<dbReference type="PROSITE" id="PS51192">
    <property type="entry name" value="HELICASE_ATP_BIND_1"/>
    <property type="match status" value="1"/>
</dbReference>
<feature type="compositionally biased region" description="Acidic residues" evidence="10">
    <location>
        <begin position="1663"/>
        <end position="1684"/>
    </location>
</feature>
<feature type="compositionally biased region" description="Basic and acidic residues" evidence="10">
    <location>
        <begin position="1615"/>
        <end position="1633"/>
    </location>
</feature>
<dbReference type="InterPro" id="IPR011545">
    <property type="entry name" value="DEAD/DEAH_box_helicase_dom"/>
</dbReference>
<comment type="caution">
    <text evidence="16">The sequence shown here is derived from an EMBL/GenBank/DDBJ whole genome shotgun (WGS) entry which is preliminary data.</text>
</comment>
<dbReference type="Gene3D" id="1.20.1390.10">
    <property type="entry name" value="PWI domain"/>
    <property type="match status" value="1"/>
</dbReference>
<protein>
    <recommendedName>
        <fullName evidence="9">ATP-dependent RNA helicase</fullName>
        <ecNumber evidence="9">3.6.4.13</ecNumber>
    </recommendedName>
</protein>
<comment type="function">
    <text evidence="9">RNA helicase.</text>
</comment>
<dbReference type="GO" id="GO:0005524">
    <property type="term" value="F:ATP binding"/>
    <property type="evidence" value="ECO:0007669"/>
    <property type="project" value="UniProtKB-UniRule"/>
</dbReference>
<dbReference type="InterPro" id="IPR002483">
    <property type="entry name" value="PWI_dom"/>
</dbReference>
<keyword evidence="5 9" id="KW-0067">ATP-binding</keyword>
<keyword evidence="11" id="KW-1133">Transmembrane helix</keyword>
<comment type="domain">
    <text evidence="9">The Q motif is unique to and characteristic of the DEAD box family of RNA helicases and controls ATP binding and hydrolysis.</text>
</comment>
<comment type="catalytic activity">
    <reaction evidence="9">
        <text>ATP + H2O = ADP + phosphate + H(+)</text>
        <dbReference type="Rhea" id="RHEA:13065"/>
        <dbReference type="ChEBI" id="CHEBI:15377"/>
        <dbReference type="ChEBI" id="CHEBI:15378"/>
        <dbReference type="ChEBI" id="CHEBI:30616"/>
        <dbReference type="ChEBI" id="CHEBI:43474"/>
        <dbReference type="ChEBI" id="CHEBI:456216"/>
        <dbReference type="EC" id="3.6.4.13"/>
    </reaction>
</comment>
<evidence type="ECO:0000256" key="10">
    <source>
        <dbReference type="SAM" id="MobiDB-lite"/>
    </source>
</evidence>
<sequence length="2171" mass="244637">MTTTASTSNVTRALPALLTEDRNEDEIEVRKSSASLSPSTSASTKPDFVETLNEHEMKRCIHMDIKSHEQELDSNHLAKSLGPHCRSTLCENILHPRNSQRNLGKFVAIVWMMICIAAFLKPVIHTMALTTFFCGIVWGVWAYDPEDTTRWDGLSTRETTIVAVIVCIELGLFLAYPTSPFVSREFGSGSMFMSRKIFWASTRKEKGLHDKLWFPARDPQGLRCGIANVEASASGSFFSHLPKVRQLVGASYYVQDMLRKYKGDDPDFRELSAEALNGMESPGLAPHLNIRVARDADMWRISEALKRDHLSKEFIAGCRSDDDDDDIDDNSTEFDAGLPVGMRMRHTTTGYADLGKKQGLRRSLSQDCPPVSLPVHIVGGQPLVAQSSLPEPLMKELADPAPEALVYLHGTGMALTYHWAMWSLPVFAGDLSDFVFELRKAGFLRVHFLVHSMGARLFCEALPEMERRSFLRIRTRVPGSTACIDDVLASTSSSHSGEEELPALERKQTDFGTPSEESDLCDLEAGGGCDTRRMLLSSVIFVNGDYPLNHFKEQDGALIWAELFNNEKAMGKHPEEDPFFRKTGDQKLMAKMKFPKSFEKPVDLNRINVDVLRPWVTDRITDIIGTEDEIVIDYALEQITATPDHTEVDPREMQLSLTGFLQRGAAPFCEELWEMLLSAQDSPAGVPAQLVDRKKREMMRKKEEAEKVKREIEERKAAAEAAAKKESESTYYPPPPPGPLLIPTAPAFDTRVRRGPIRPPSPGSKTGVPAATPPGEKPPPPPPGMAEDSHSQGSDLPVRRRRERSQDSERRGRGRSSSRSPRGEEVEQNGRESRSRDGRRRRSRSRSGRRDDSRRRHHHHHHDERRGERRSSRRRSEDRQRDARRRDDRTPTRRHSRRDRSEEGPESSARRRRASRSRTPPQSRKGDFRRDRSKGEGRGHKDDRGRSLSFGRRSDSETSRVSRRSEERSESRGKSEDKKAAASGYRPELSSGDLEGRKKVLLYRARQRGYLELDVILGSFADRYLRHMPEPEVDEFEEVLALENPDLYKWLSAQRSWDSLGLNEKSMDFVNNTLGFSHPTPVQSVGIPLFLQRKDVACEAATGSGKTLAFVLPIMEMTTKRLAEADDCSDFIIPEAASVGAVILSPTRELATQIHDIIMKYIHANPNPQLKCYCFVGGRDIHADRAVIEGAKGSSLILVGTPGRVRHILCEKEADSPLRMKTAEVLVLDEADRLLALGFEKDMSDIFAVLPKQRRTCLFSATLAGAEIKQLVRKAGLRNPVHVKVSRPSSSPSTEGGKDTYDLPQGLENYFKVIAQREKLPWMKRFVEARARGSKVLVFFLTCASVDYHFAVLKELWKEEMEGESPSISLHRMHGHMTPSARHKAYKAFSEGKSEDDGCTNVMLATDLVARGVDIPKVDWIVQFDLPQSPSFFIHRVGRTARAGREGQAVACMLESEVDGYLSFLKGRGVSLAKWEDEVETERYVEAHAAEMLEDIRKTYNEKSRDFLDKAVAAFVSFVRGYSEHELSFVFNIKELDLGDVATSFSLLRLPRVKEIMGRQIANFVQSDVAPDSVAYSDATKEAARQERLKKVEIEREERKKRREKIAQKQNVVRSRTEKRECRRTTTQHELDSLQREEALVKKLKKGKISRKQFEHEMKTLDGVEDDDDDADELSESSSAEEETEKVGGSSVTKKRIRKDGEFSRSVEEDRAHPSVLEEVCSTTKSQSGDFDDEFSGFESTAVLEERRSAARKLNSEGRSHRRGGRRVEVHLDGGMASIFRIMEDKVDLVIVVEEEIPSEMMQYYDRLLRRRGIENPWGRVQSDRRNNPEDRSVTSELKALSGYLRVPLTSVAGGVTSWRVMMKKKIVEENEDFLKFVPPYCCGPWNDVDDLIHDWSCLCEKYQKVCCKWILEVDGMEPKDASRIFIDLSSRRGAGEYRQMLADELKSMPKAETLCNLAVRRGGVIRGLPSPQLASISIHMEIDEDTVKVSGTSEGIFHNHSPTCALIPHCTRPWGKRCGVVEELGRRVGEALGRRGIRGFASVELIVFMNPNFDEELAANVEDIVGSIGRSGLLDDGVDDGMFAALRSAESISIDRVIDNVERDITSSLRSGDDKVGSVREYLRACMAQMSRDGLEVLDCRDPINKFACWISSVNLGVMTEEVRSGVPRR</sequence>
<reference evidence="16 17" key="1">
    <citation type="submission" date="2020-04" db="EMBL/GenBank/DDBJ databases">
        <title>Perkinsus olseni comparative genomics.</title>
        <authorList>
            <person name="Bogema D.R."/>
        </authorList>
    </citation>
    <scope>NUCLEOTIDE SEQUENCE [LARGE SCALE GENOMIC DNA]</scope>
    <source>
        <strain evidence="16">ATCC PRA-179</strain>
    </source>
</reference>
<dbReference type="SUPFAM" id="SSF52540">
    <property type="entry name" value="P-loop containing nucleoside triphosphate hydrolases"/>
    <property type="match status" value="1"/>
</dbReference>
<dbReference type="PROSITE" id="PS00039">
    <property type="entry name" value="DEAD_ATP_HELICASE"/>
    <property type="match status" value="1"/>
</dbReference>
<evidence type="ECO:0000256" key="7">
    <source>
        <dbReference type="ARBA" id="ARBA00023186"/>
    </source>
</evidence>
<feature type="region of interest" description="Disordered" evidence="10">
    <location>
        <begin position="491"/>
        <end position="518"/>
    </location>
</feature>
<keyword evidence="4 9" id="KW-0347">Helicase</keyword>
<evidence type="ECO:0000256" key="5">
    <source>
        <dbReference type="ARBA" id="ARBA00022840"/>
    </source>
</evidence>
<dbReference type="PROSITE" id="PS51195">
    <property type="entry name" value="Q_MOTIF"/>
    <property type="match status" value="1"/>
</dbReference>
<dbReference type="SMART" id="SM00311">
    <property type="entry name" value="PWI"/>
    <property type="match status" value="1"/>
</dbReference>
<name>A0A7J6M5Y3_PEROL</name>
<dbReference type="InterPro" id="IPR036714">
    <property type="entry name" value="SDH_sf"/>
</dbReference>
<dbReference type="GO" id="GO:0006397">
    <property type="term" value="P:mRNA processing"/>
    <property type="evidence" value="ECO:0007669"/>
    <property type="project" value="UniProtKB-KW"/>
</dbReference>
<dbReference type="PROSITE" id="PS51025">
    <property type="entry name" value="PWI"/>
    <property type="match status" value="1"/>
</dbReference>
<gene>
    <name evidence="16" type="primary">DDX55</name>
    <name evidence="16" type="ORF">FOZ61_008956</name>
</gene>
<dbReference type="Gene3D" id="3.40.50.300">
    <property type="entry name" value="P-loop containing nucleotide triphosphate hydrolases"/>
    <property type="match status" value="2"/>
</dbReference>
<dbReference type="SMART" id="SM00487">
    <property type="entry name" value="DEXDc"/>
    <property type="match status" value="1"/>
</dbReference>
<dbReference type="InterPro" id="IPR000629">
    <property type="entry name" value="RNA-helicase_DEAD-box_CS"/>
</dbReference>
<proteinExistence type="inferred from homology"/>
<dbReference type="Pfam" id="PF00270">
    <property type="entry name" value="DEAD"/>
    <property type="match status" value="1"/>
</dbReference>
<feature type="transmembrane region" description="Helical" evidence="11">
    <location>
        <begin position="103"/>
        <end position="120"/>
    </location>
</feature>
<dbReference type="PROSITE" id="PS51194">
    <property type="entry name" value="HELICASE_CTER"/>
    <property type="match status" value="1"/>
</dbReference>
<comment type="similarity">
    <text evidence="9">Belongs to the DEAD box helicase family.</text>
</comment>
<evidence type="ECO:0000256" key="9">
    <source>
        <dbReference type="RuleBase" id="RU365068"/>
    </source>
</evidence>
<evidence type="ECO:0000256" key="3">
    <source>
        <dbReference type="ARBA" id="ARBA00022801"/>
    </source>
</evidence>
<evidence type="ECO:0000259" key="13">
    <source>
        <dbReference type="PROSITE" id="PS51192"/>
    </source>
</evidence>
<dbReference type="Pfam" id="PF01480">
    <property type="entry name" value="PWI"/>
    <property type="match status" value="1"/>
</dbReference>
<feature type="region of interest" description="Disordered" evidence="10">
    <location>
        <begin position="1600"/>
        <end position="1633"/>
    </location>
</feature>
<keyword evidence="1" id="KW-0507">mRNA processing</keyword>
<accession>A0A7J6M5Y3</accession>
<feature type="compositionally biased region" description="Low complexity" evidence="10">
    <location>
        <begin position="32"/>
        <end position="46"/>
    </location>
</feature>
<feature type="transmembrane region" description="Helical" evidence="11">
    <location>
        <begin position="155"/>
        <end position="176"/>
    </location>
</feature>
<dbReference type="InterPro" id="IPR027417">
    <property type="entry name" value="P-loop_NTPase"/>
</dbReference>
<feature type="short sequence motif" description="Q motif" evidence="8">
    <location>
        <begin position="1055"/>
        <end position="1084"/>
    </location>
</feature>
<dbReference type="CDD" id="cd17960">
    <property type="entry name" value="DEADc_DDX55"/>
    <property type="match status" value="1"/>
</dbReference>
<evidence type="ECO:0000259" key="15">
    <source>
        <dbReference type="PROSITE" id="PS51195"/>
    </source>
</evidence>
<evidence type="ECO:0000259" key="12">
    <source>
        <dbReference type="PROSITE" id="PS51025"/>
    </source>
</evidence>
<feature type="region of interest" description="Disordered" evidence="10">
    <location>
        <begin position="683"/>
        <end position="991"/>
    </location>
</feature>
<dbReference type="InterPro" id="IPR025313">
    <property type="entry name" value="SPB4-like_CTE"/>
</dbReference>
<feature type="compositionally biased region" description="Basic and acidic residues" evidence="10">
    <location>
        <begin position="924"/>
        <end position="980"/>
    </location>
</feature>
<keyword evidence="3 9" id="KW-0378">Hydrolase</keyword>
<keyword evidence="2 9" id="KW-0547">Nucleotide-binding</keyword>
<feature type="domain" description="DEAD-box RNA helicase Q" evidence="15">
    <location>
        <begin position="1055"/>
        <end position="1084"/>
    </location>
</feature>
<feature type="compositionally biased region" description="Basic and acidic residues" evidence="10">
    <location>
        <begin position="1699"/>
        <end position="1713"/>
    </location>
</feature>
<dbReference type="SMART" id="SM01178">
    <property type="entry name" value="DUF4217"/>
    <property type="match status" value="1"/>
</dbReference>
<dbReference type="Pfam" id="PF03937">
    <property type="entry name" value="Sdh5"/>
    <property type="match status" value="1"/>
</dbReference>
<feature type="compositionally biased region" description="Pro residues" evidence="10">
    <location>
        <begin position="771"/>
        <end position="784"/>
    </location>
</feature>
<evidence type="ECO:0000259" key="14">
    <source>
        <dbReference type="PROSITE" id="PS51194"/>
    </source>
</evidence>
<dbReference type="InterPro" id="IPR014001">
    <property type="entry name" value="Helicase_ATP-bd"/>
</dbReference>
<dbReference type="Gene3D" id="1.10.150.250">
    <property type="entry name" value="Flavinator of succinate dehydrogenase"/>
    <property type="match status" value="1"/>
</dbReference>
<dbReference type="GO" id="GO:0003724">
    <property type="term" value="F:RNA helicase activity"/>
    <property type="evidence" value="ECO:0007669"/>
    <property type="project" value="UniProtKB-EC"/>
</dbReference>
<feature type="compositionally biased region" description="Polar residues" evidence="10">
    <location>
        <begin position="1"/>
        <end position="11"/>
    </location>
</feature>
<feature type="region of interest" description="Disordered" evidence="10">
    <location>
        <begin position="1"/>
        <end position="47"/>
    </location>
</feature>
<dbReference type="SUPFAM" id="SSF101233">
    <property type="entry name" value="PWI domain"/>
    <property type="match status" value="1"/>
</dbReference>
<evidence type="ECO:0000313" key="16">
    <source>
        <dbReference type="EMBL" id="KAF4666988.1"/>
    </source>
</evidence>
<feature type="compositionally biased region" description="Basic residues" evidence="10">
    <location>
        <begin position="837"/>
        <end position="847"/>
    </location>
</feature>
<dbReference type="InterPro" id="IPR005631">
    <property type="entry name" value="SDH"/>
</dbReference>
<feature type="compositionally biased region" description="Basic and acidic residues" evidence="10">
    <location>
        <begin position="864"/>
        <end position="891"/>
    </location>
</feature>
<dbReference type="EC" id="3.6.4.13" evidence="9"/>
<dbReference type="SMART" id="SM00490">
    <property type="entry name" value="HELICc"/>
    <property type="match status" value="1"/>
</dbReference>
<feature type="compositionally biased region" description="Basic and acidic residues" evidence="10">
    <location>
        <begin position="821"/>
        <end position="836"/>
    </location>
</feature>
<feature type="domain" description="Helicase C-terminal" evidence="14">
    <location>
        <begin position="1306"/>
        <end position="1508"/>
    </location>
</feature>
<dbReference type="SUPFAM" id="SSF109910">
    <property type="entry name" value="YgfY-like"/>
    <property type="match status" value="1"/>
</dbReference>
<feature type="compositionally biased region" description="Basic and acidic residues" evidence="10">
    <location>
        <begin position="691"/>
        <end position="728"/>
    </location>
</feature>
<dbReference type="OrthoDB" id="7396459at2759"/>
<dbReference type="InterPro" id="IPR036483">
    <property type="entry name" value="PWI_dom_sf"/>
</dbReference>
<keyword evidence="7" id="KW-0143">Chaperone</keyword>
<keyword evidence="11" id="KW-0472">Membrane</keyword>
<dbReference type="Pfam" id="PF00271">
    <property type="entry name" value="Helicase_C"/>
    <property type="match status" value="1"/>
</dbReference>
<dbReference type="GO" id="GO:0016787">
    <property type="term" value="F:hydrolase activity"/>
    <property type="evidence" value="ECO:0007669"/>
    <property type="project" value="UniProtKB-KW"/>
</dbReference>
<evidence type="ECO:0000256" key="8">
    <source>
        <dbReference type="PROSITE-ProRule" id="PRU00552"/>
    </source>
</evidence>
<evidence type="ECO:0000256" key="6">
    <source>
        <dbReference type="ARBA" id="ARBA00022884"/>
    </source>
</evidence>
<dbReference type="Proteomes" id="UP000570595">
    <property type="component" value="Unassembled WGS sequence"/>
</dbReference>
<feature type="transmembrane region" description="Helical" evidence="11">
    <location>
        <begin position="126"/>
        <end position="143"/>
    </location>
</feature>
<evidence type="ECO:0000313" key="17">
    <source>
        <dbReference type="Proteomes" id="UP000570595"/>
    </source>
</evidence>
<evidence type="ECO:0000256" key="1">
    <source>
        <dbReference type="ARBA" id="ARBA00022664"/>
    </source>
</evidence>
<dbReference type="InterPro" id="IPR001650">
    <property type="entry name" value="Helicase_C-like"/>
</dbReference>
<keyword evidence="11" id="KW-0812">Transmembrane</keyword>
<organism evidence="16 17">
    <name type="scientific">Perkinsus olseni</name>
    <name type="common">Perkinsus atlanticus</name>
    <dbReference type="NCBI Taxonomy" id="32597"/>
    <lineage>
        <taxon>Eukaryota</taxon>
        <taxon>Sar</taxon>
        <taxon>Alveolata</taxon>
        <taxon>Perkinsozoa</taxon>
        <taxon>Perkinsea</taxon>
        <taxon>Perkinsida</taxon>
        <taxon>Perkinsidae</taxon>
        <taxon>Perkinsus</taxon>
    </lineage>
</organism>